<feature type="chain" id="PRO_5044226549" description="Glycosyl hydrolase family 32 N-terminal domain-containing protein" evidence="1">
    <location>
        <begin position="21"/>
        <end position="360"/>
    </location>
</feature>
<dbReference type="Proteomes" id="UP000013827">
    <property type="component" value="Unassembled WGS sequence"/>
</dbReference>
<dbReference type="GeneID" id="17283170"/>
<dbReference type="InterPro" id="IPR023296">
    <property type="entry name" value="Glyco_hydro_beta-prop_sf"/>
</dbReference>
<evidence type="ECO:0000313" key="3">
    <source>
        <dbReference type="Proteomes" id="UP000013827"/>
    </source>
</evidence>
<dbReference type="HOGENOM" id="CLU_770369_0_0_1"/>
<dbReference type="KEGG" id="ehx:EMIHUDRAFT_454738"/>
<dbReference type="AlphaFoldDB" id="A0A0D3KQ65"/>
<keyword evidence="1" id="KW-0732">Signal</keyword>
<reference evidence="2" key="2">
    <citation type="submission" date="2024-10" db="UniProtKB">
        <authorList>
            <consortium name="EnsemblProtists"/>
        </authorList>
    </citation>
    <scope>IDENTIFICATION</scope>
</reference>
<reference evidence="3" key="1">
    <citation type="journal article" date="2013" name="Nature">
        <title>Pan genome of the phytoplankton Emiliania underpins its global distribution.</title>
        <authorList>
            <person name="Read B.A."/>
            <person name="Kegel J."/>
            <person name="Klute M.J."/>
            <person name="Kuo A."/>
            <person name="Lefebvre S.C."/>
            <person name="Maumus F."/>
            <person name="Mayer C."/>
            <person name="Miller J."/>
            <person name="Monier A."/>
            <person name="Salamov A."/>
            <person name="Young J."/>
            <person name="Aguilar M."/>
            <person name="Claverie J.M."/>
            <person name="Frickenhaus S."/>
            <person name="Gonzalez K."/>
            <person name="Herman E.K."/>
            <person name="Lin Y.C."/>
            <person name="Napier J."/>
            <person name="Ogata H."/>
            <person name="Sarno A.F."/>
            <person name="Shmutz J."/>
            <person name="Schroeder D."/>
            <person name="de Vargas C."/>
            <person name="Verret F."/>
            <person name="von Dassow P."/>
            <person name="Valentin K."/>
            <person name="Van de Peer Y."/>
            <person name="Wheeler G."/>
            <person name="Dacks J.B."/>
            <person name="Delwiche C.F."/>
            <person name="Dyhrman S.T."/>
            <person name="Glockner G."/>
            <person name="John U."/>
            <person name="Richards T."/>
            <person name="Worden A.Z."/>
            <person name="Zhang X."/>
            <person name="Grigoriev I.V."/>
            <person name="Allen A.E."/>
            <person name="Bidle K."/>
            <person name="Borodovsky M."/>
            <person name="Bowler C."/>
            <person name="Brownlee C."/>
            <person name="Cock J.M."/>
            <person name="Elias M."/>
            <person name="Gladyshev V.N."/>
            <person name="Groth M."/>
            <person name="Guda C."/>
            <person name="Hadaegh A."/>
            <person name="Iglesias-Rodriguez M.D."/>
            <person name="Jenkins J."/>
            <person name="Jones B.M."/>
            <person name="Lawson T."/>
            <person name="Leese F."/>
            <person name="Lindquist E."/>
            <person name="Lobanov A."/>
            <person name="Lomsadze A."/>
            <person name="Malik S.B."/>
            <person name="Marsh M.E."/>
            <person name="Mackinder L."/>
            <person name="Mock T."/>
            <person name="Mueller-Roeber B."/>
            <person name="Pagarete A."/>
            <person name="Parker M."/>
            <person name="Probert I."/>
            <person name="Quesneville H."/>
            <person name="Raines C."/>
            <person name="Rensing S.A."/>
            <person name="Riano-Pachon D.M."/>
            <person name="Richier S."/>
            <person name="Rokitta S."/>
            <person name="Shiraiwa Y."/>
            <person name="Soanes D.M."/>
            <person name="van der Giezen M."/>
            <person name="Wahlund T.M."/>
            <person name="Williams B."/>
            <person name="Wilson W."/>
            <person name="Wolfe G."/>
            <person name="Wurch L.L."/>
        </authorList>
    </citation>
    <scope>NUCLEOTIDE SEQUENCE</scope>
</reference>
<evidence type="ECO:0000313" key="2">
    <source>
        <dbReference type="EnsemblProtists" id="EOD37900"/>
    </source>
</evidence>
<sequence>MILLLCLIVVAAALSIIALALYEGTASPPGTPVAAMAAERVAAEPVQWQVAPETAGDAGEDSDSREADDGEAGGYVMASFKQGKAMGDGLRLLHSQDALRWEALPPSGKPVLAWTEVEGASVFRDPSMVWDRGLFHLVFTAELGAAPCGAPSGHEGDETAWSPPLPLELPPEDAGRSVIDLFLLLGAAGAPHALFYKLEDNRCERRDYELGALLRGQNCTLAIRHATARRVTGPWAAATASGPFFLDAISRPCCEGPAAGFGALEGDGASRWRDISGSVEAPAGYKHGTALLLPHAALRAVCEPQPTAAAAVGASRRETGRFRDTELCKRWRSRRNLEGERCEGKACEDWAGSRRARDLV</sequence>
<feature type="signal peptide" evidence="1">
    <location>
        <begin position="1"/>
        <end position="20"/>
    </location>
</feature>
<protein>
    <recommendedName>
        <fullName evidence="4">Glycosyl hydrolase family 32 N-terminal domain-containing protein</fullName>
    </recommendedName>
</protein>
<keyword evidence="3" id="KW-1185">Reference proteome</keyword>
<name>A0A0D3KQ65_EMIH1</name>
<evidence type="ECO:0008006" key="4">
    <source>
        <dbReference type="Google" id="ProtNLM"/>
    </source>
</evidence>
<accession>A0A0D3KQ65</accession>
<dbReference type="RefSeq" id="XP_005790329.1">
    <property type="nucleotide sequence ID" value="XM_005790272.1"/>
</dbReference>
<dbReference type="PaxDb" id="2903-EOD37900"/>
<dbReference type="SUPFAM" id="SSF75005">
    <property type="entry name" value="Arabinanase/levansucrase/invertase"/>
    <property type="match status" value="1"/>
</dbReference>
<dbReference type="EnsemblProtists" id="EOD37900">
    <property type="protein sequence ID" value="EOD37900"/>
    <property type="gene ID" value="EMIHUDRAFT_454738"/>
</dbReference>
<evidence type="ECO:0000256" key="1">
    <source>
        <dbReference type="SAM" id="SignalP"/>
    </source>
</evidence>
<proteinExistence type="predicted"/>
<organism evidence="2 3">
    <name type="scientific">Emiliania huxleyi (strain CCMP1516)</name>
    <dbReference type="NCBI Taxonomy" id="280463"/>
    <lineage>
        <taxon>Eukaryota</taxon>
        <taxon>Haptista</taxon>
        <taxon>Haptophyta</taxon>
        <taxon>Prymnesiophyceae</taxon>
        <taxon>Isochrysidales</taxon>
        <taxon>Noelaerhabdaceae</taxon>
        <taxon>Emiliania</taxon>
    </lineage>
</organism>